<dbReference type="InterPro" id="IPR009057">
    <property type="entry name" value="Homeodomain-like_sf"/>
</dbReference>
<dbReference type="PANTHER" id="PTHR43547:SF2">
    <property type="entry name" value="HYBRID SIGNAL TRANSDUCTION HISTIDINE KINASE C"/>
    <property type="match status" value="1"/>
</dbReference>
<evidence type="ECO:0000313" key="12">
    <source>
        <dbReference type="EMBL" id="WGK95123.1"/>
    </source>
</evidence>
<dbReference type="SUPFAM" id="SSF47384">
    <property type="entry name" value="Homodimeric domain of signal transducing histidine kinase"/>
    <property type="match status" value="1"/>
</dbReference>
<dbReference type="EC" id="2.7.13.3" evidence="2"/>
<evidence type="ECO:0000259" key="10">
    <source>
        <dbReference type="PROSITE" id="PS50109"/>
    </source>
</evidence>
<dbReference type="Pfam" id="PF00512">
    <property type="entry name" value="HisKA"/>
    <property type="match status" value="1"/>
</dbReference>
<dbReference type="PRINTS" id="PR00344">
    <property type="entry name" value="BCTRLSENSOR"/>
</dbReference>
<evidence type="ECO:0000256" key="3">
    <source>
        <dbReference type="ARBA" id="ARBA00022553"/>
    </source>
</evidence>
<dbReference type="InterPro" id="IPR003594">
    <property type="entry name" value="HATPase_dom"/>
</dbReference>
<evidence type="ECO:0000256" key="8">
    <source>
        <dbReference type="SAM" id="Phobius"/>
    </source>
</evidence>
<dbReference type="RefSeq" id="WP_264534264.1">
    <property type="nucleotide sequence ID" value="NZ_CP092332.1"/>
</dbReference>
<dbReference type="InterPro" id="IPR036890">
    <property type="entry name" value="HATPase_C_sf"/>
</dbReference>
<dbReference type="Pfam" id="PF02518">
    <property type="entry name" value="HATPase_c"/>
    <property type="match status" value="1"/>
</dbReference>
<dbReference type="PROSITE" id="PS51257">
    <property type="entry name" value="PROKAR_LIPOPROTEIN"/>
    <property type="match status" value="1"/>
</dbReference>
<sequence>MKKRQSFLIVFILIIGLISCENYSDKSSRIKIGFSQSISEDDSWRKSMDNSMKVEASLHPEIDLSIYNANSSSKKQINDIENMIDNHMDVIIIAPLGNDSITPVIDKAFKKGIPIIILDRKVNTSNYTTFIGSDNVEVGKIAGKYIASRANKVTNVLEIRATTNISPGVERSLGFKQVLNQFSNINRKSITAVSLDSLNQSFSRVLDSIPNLDYVFAFNDNIALQVWDVAKKKNKIGNIKFIGVDGLNGPVGGIQAVKEGKLTATVLYPTGGSEAIKIALQIVNKEIVPKNTKLATTLIDSLNADIMSNQFDKVSQQMLNIEQQQNVIKEQEKEYITLFNLIKLLTFFIVVIVFLVLFSVYSMISIRNKNRMLQINNDKISIQKNEIQKYAKKLKISNEAKINFFTGISHEFKTPLTLILSAVESLNDEFQNKNQHLKKELVLMHNNSMRLLRLINQLLDFRRIENKDFTIRPSKINLYKFSVEIFEEFKREAKKKNIEYTIVSNCEELELYVDQNLMDKVYYNLLSNAFKFTPDNGKIQIEIKKNDELRNVCISFKDNGIGIPKGERDKIFEIYYQGSNSTKNGSGIGLNLSKKFIDLHHGTIEVLSEIGTEFRVILPIDNQFPESIVQLPDSTSGTTKLDYEYFDTDSNTRSSNLDSEEKQSILIIEDNSELLEFLIAKMQIEYSVFSSDGNDAIEKAFETIPDIILCDLNLPGKNGFEICKILKSNELTSHIPTIILTAMDGQENYIKSLESGADLFLNKPFNLKVLQQSIKNLLFNRERIRTFYSKNNSIITDIVGVGKNEKEFLNKIDAILNSNLDNSNFSVEELASCLHISRVQLYRKVKAILNIGIGDYIVNFRLDKAIQMLKDSDLNISEIAYSCGFASPNYFSTAFKNKYLISPKEYRNSL</sequence>
<dbReference type="InterPro" id="IPR004358">
    <property type="entry name" value="Sig_transdc_His_kin-like_C"/>
</dbReference>
<dbReference type="Pfam" id="PF12833">
    <property type="entry name" value="HTH_18"/>
    <property type="match status" value="1"/>
</dbReference>
<evidence type="ECO:0000256" key="5">
    <source>
        <dbReference type="ARBA" id="ARBA00023163"/>
    </source>
</evidence>
<evidence type="ECO:0000259" key="9">
    <source>
        <dbReference type="PROSITE" id="PS01124"/>
    </source>
</evidence>
<dbReference type="SUPFAM" id="SSF53822">
    <property type="entry name" value="Periplasmic binding protein-like I"/>
    <property type="match status" value="1"/>
</dbReference>
<dbReference type="PROSITE" id="PS50109">
    <property type="entry name" value="HIS_KIN"/>
    <property type="match status" value="1"/>
</dbReference>
<dbReference type="InterPro" id="IPR005467">
    <property type="entry name" value="His_kinase_dom"/>
</dbReference>
<feature type="transmembrane region" description="Helical" evidence="8">
    <location>
        <begin position="344"/>
        <end position="364"/>
    </location>
</feature>
<organism evidence="12 13">
    <name type="scientific">Flavobacterium keumense</name>
    <dbReference type="NCBI Taxonomy" id="1306518"/>
    <lineage>
        <taxon>Bacteria</taxon>
        <taxon>Pseudomonadati</taxon>
        <taxon>Bacteroidota</taxon>
        <taxon>Flavobacteriia</taxon>
        <taxon>Flavobacteriales</taxon>
        <taxon>Flavobacteriaceae</taxon>
        <taxon>Flavobacterium</taxon>
    </lineage>
</organism>
<keyword evidence="13" id="KW-1185">Reference proteome</keyword>
<dbReference type="CDD" id="cd06308">
    <property type="entry name" value="PBP1_sensor_kinase-like"/>
    <property type="match status" value="1"/>
</dbReference>
<accession>A0ABY8N650</accession>
<keyword evidence="8" id="KW-0812">Transmembrane</keyword>
<dbReference type="CDD" id="cd00075">
    <property type="entry name" value="HATPase"/>
    <property type="match status" value="1"/>
</dbReference>
<keyword evidence="3 6" id="KW-0597">Phosphoprotein</keyword>
<dbReference type="CDD" id="cd00082">
    <property type="entry name" value="HisKA"/>
    <property type="match status" value="1"/>
</dbReference>
<dbReference type="InterPro" id="IPR028082">
    <property type="entry name" value="Peripla_BP_I"/>
</dbReference>
<evidence type="ECO:0000256" key="7">
    <source>
        <dbReference type="SAM" id="Coils"/>
    </source>
</evidence>
<keyword evidence="7" id="KW-0175">Coiled coil</keyword>
<dbReference type="InterPro" id="IPR001789">
    <property type="entry name" value="Sig_transdc_resp-reg_receiver"/>
</dbReference>
<dbReference type="Pfam" id="PF13407">
    <property type="entry name" value="Peripla_BP_4"/>
    <property type="match status" value="1"/>
</dbReference>
<evidence type="ECO:0000256" key="6">
    <source>
        <dbReference type="PROSITE-ProRule" id="PRU00169"/>
    </source>
</evidence>
<dbReference type="PROSITE" id="PS01124">
    <property type="entry name" value="HTH_ARAC_FAMILY_2"/>
    <property type="match status" value="1"/>
</dbReference>
<dbReference type="Gene3D" id="1.10.287.130">
    <property type="match status" value="1"/>
</dbReference>
<dbReference type="InterPro" id="IPR011006">
    <property type="entry name" value="CheY-like_superfamily"/>
</dbReference>
<dbReference type="InterPro" id="IPR003661">
    <property type="entry name" value="HisK_dim/P_dom"/>
</dbReference>
<keyword evidence="4" id="KW-0805">Transcription regulation</keyword>
<dbReference type="Pfam" id="PF00072">
    <property type="entry name" value="Response_reg"/>
    <property type="match status" value="1"/>
</dbReference>
<dbReference type="SMART" id="SM00342">
    <property type="entry name" value="HTH_ARAC"/>
    <property type="match status" value="1"/>
</dbReference>
<dbReference type="SUPFAM" id="SSF46689">
    <property type="entry name" value="Homeodomain-like"/>
    <property type="match status" value="1"/>
</dbReference>
<dbReference type="SUPFAM" id="SSF52172">
    <property type="entry name" value="CheY-like"/>
    <property type="match status" value="1"/>
</dbReference>
<dbReference type="EMBL" id="CP092332">
    <property type="protein sequence ID" value="WGK95123.1"/>
    <property type="molecule type" value="Genomic_DNA"/>
</dbReference>
<dbReference type="InterPro" id="IPR025997">
    <property type="entry name" value="SBP_2_dom"/>
</dbReference>
<dbReference type="Proteomes" id="UP001232117">
    <property type="component" value="Chromosome"/>
</dbReference>
<dbReference type="PROSITE" id="PS50110">
    <property type="entry name" value="RESPONSE_REGULATORY"/>
    <property type="match status" value="1"/>
</dbReference>
<feature type="modified residue" description="4-aspartylphosphate" evidence="6">
    <location>
        <position position="711"/>
    </location>
</feature>
<evidence type="ECO:0000313" key="13">
    <source>
        <dbReference type="Proteomes" id="UP001232117"/>
    </source>
</evidence>
<dbReference type="InterPro" id="IPR036097">
    <property type="entry name" value="HisK_dim/P_sf"/>
</dbReference>
<evidence type="ECO:0000259" key="11">
    <source>
        <dbReference type="PROSITE" id="PS50110"/>
    </source>
</evidence>
<comment type="catalytic activity">
    <reaction evidence="1">
        <text>ATP + protein L-histidine = ADP + protein N-phospho-L-histidine.</text>
        <dbReference type="EC" id="2.7.13.3"/>
    </reaction>
</comment>
<proteinExistence type="predicted"/>
<name>A0ABY8N650_9FLAO</name>
<dbReference type="InterPro" id="IPR018060">
    <property type="entry name" value="HTH_AraC"/>
</dbReference>
<dbReference type="SMART" id="SM00388">
    <property type="entry name" value="HisKA"/>
    <property type="match status" value="1"/>
</dbReference>
<dbReference type="SMART" id="SM00448">
    <property type="entry name" value="REC"/>
    <property type="match status" value="1"/>
</dbReference>
<dbReference type="Gene3D" id="3.30.565.10">
    <property type="entry name" value="Histidine kinase-like ATPase, C-terminal domain"/>
    <property type="match status" value="1"/>
</dbReference>
<protein>
    <recommendedName>
        <fullName evidence="2">histidine kinase</fullName>
        <ecNumber evidence="2">2.7.13.3</ecNumber>
    </recommendedName>
</protein>
<dbReference type="SMART" id="SM00387">
    <property type="entry name" value="HATPase_c"/>
    <property type="match status" value="1"/>
</dbReference>
<evidence type="ECO:0000256" key="4">
    <source>
        <dbReference type="ARBA" id="ARBA00023015"/>
    </source>
</evidence>
<dbReference type="SUPFAM" id="SSF55874">
    <property type="entry name" value="ATPase domain of HSP90 chaperone/DNA topoisomerase II/histidine kinase"/>
    <property type="match status" value="1"/>
</dbReference>
<dbReference type="Gene3D" id="1.10.10.60">
    <property type="entry name" value="Homeodomain-like"/>
    <property type="match status" value="2"/>
</dbReference>
<evidence type="ECO:0000256" key="1">
    <source>
        <dbReference type="ARBA" id="ARBA00000085"/>
    </source>
</evidence>
<feature type="domain" description="Response regulatory" evidence="11">
    <location>
        <begin position="664"/>
        <end position="778"/>
    </location>
</feature>
<dbReference type="PANTHER" id="PTHR43547">
    <property type="entry name" value="TWO-COMPONENT HISTIDINE KINASE"/>
    <property type="match status" value="1"/>
</dbReference>
<feature type="coiled-coil region" evidence="7">
    <location>
        <begin position="420"/>
        <end position="447"/>
    </location>
</feature>
<dbReference type="Gene3D" id="3.40.50.2300">
    <property type="match status" value="3"/>
</dbReference>
<feature type="domain" description="HTH araC/xylS-type" evidence="9">
    <location>
        <begin position="810"/>
        <end position="909"/>
    </location>
</feature>
<gene>
    <name evidence="12" type="ORF">MG292_02525</name>
</gene>
<keyword evidence="8" id="KW-0472">Membrane</keyword>
<reference evidence="12 13" key="1">
    <citation type="submission" date="2023-06" db="EMBL/GenBank/DDBJ databases">
        <title>Complete Genome Sequence of Flavobacterium keumense K3R-10.</title>
        <authorList>
            <person name="Jeong H."/>
            <person name="Jhang S.Y."/>
            <person name="Kim J.N."/>
        </authorList>
    </citation>
    <scope>NUCLEOTIDE SEQUENCE [LARGE SCALE GENOMIC DNA]</scope>
    <source>
        <strain evidence="12 13">K3R-10</strain>
    </source>
</reference>
<keyword evidence="8" id="KW-1133">Transmembrane helix</keyword>
<evidence type="ECO:0000256" key="2">
    <source>
        <dbReference type="ARBA" id="ARBA00012438"/>
    </source>
</evidence>
<feature type="domain" description="Histidine kinase" evidence="10">
    <location>
        <begin position="407"/>
        <end position="622"/>
    </location>
</feature>
<keyword evidence="5" id="KW-0804">Transcription</keyword>